<dbReference type="SUPFAM" id="SSF53474">
    <property type="entry name" value="alpha/beta-Hydrolases"/>
    <property type="match status" value="1"/>
</dbReference>
<keyword evidence="2" id="KW-0378">Hydrolase</keyword>
<proteinExistence type="predicted"/>
<keyword evidence="3" id="KW-1185">Reference proteome</keyword>
<evidence type="ECO:0000313" key="3">
    <source>
        <dbReference type="Proteomes" id="UP000319732"/>
    </source>
</evidence>
<dbReference type="Pfam" id="PF00561">
    <property type="entry name" value="Abhydrolase_1"/>
    <property type="match status" value="1"/>
</dbReference>
<accession>A0A545T629</accession>
<dbReference type="RefSeq" id="WP_142928352.1">
    <property type="nucleotide sequence ID" value="NZ_ML660098.1"/>
</dbReference>
<comment type="caution">
    <text evidence="2">The sequence shown here is derived from an EMBL/GenBank/DDBJ whole genome shotgun (WGS) entry which is preliminary data.</text>
</comment>
<dbReference type="GO" id="GO:0046464">
    <property type="term" value="P:acylglycerol catabolic process"/>
    <property type="evidence" value="ECO:0007669"/>
    <property type="project" value="TreeGrafter"/>
</dbReference>
<gene>
    <name evidence="2" type="ORF">FKG94_18180</name>
</gene>
<evidence type="ECO:0000313" key="2">
    <source>
        <dbReference type="EMBL" id="TQV72622.1"/>
    </source>
</evidence>
<dbReference type="AlphaFoldDB" id="A0A545T629"/>
<name>A0A545T629_9GAMM</name>
<dbReference type="Proteomes" id="UP000319732">
    <property type="component" value="Unassembled WGS sequence"/>
</dbReference>
<dbReference type="InterPro" id="IPR050266">
    <property type="entry name" value="AB_hydrolase_sf"/>
</dbReference>
<dbReference type="InterPro" id="IPR029058">
    <property type="entry name" value="AB_hydrolase_fold"/>
</dbReference>
<reference evidence="2 3" key="1">
    <citation type="submission" date="2019-06" db="EMBL/GenBank/DDBJ databases">
        <title>Whole genome sequence for Cellvibrionaceae sp. R142.</title>
        <authorList>
            <person name="Wang G."/>
        </authorList>
    </citation>
    <scope>NUCLEOTIDE SEQUENCE [LARGE SCALE GENOMIC DNA]</scope>
    <source>
        <strain evidence="2 3">R142</strain>
    </source>
</reference>
<dbReference type="PANTHER" id="PTHR43798:SF33">
    <property type="entry name" value="HYDROLASE, PUTATIVE (AFU_ORTHOLOGUE AFUA_2G14860)-RELATED"/>
    <property type="match status" value="1"/>
</dbReference>
<dbReference type="PANTHER" id="PTHR43798">
    <property type="entry name" value="MONOACYLGLYCEROL LIPASE"/>
    <property type="match status" value="1"/>
</dbReference>
<dbReference type="EMBL" id="VHSG01000019">
    <property type="protein sequence ID" value="TQV72622.1"/>
    <property type="molecule type" value="Genomic_DNA"/>
</dbReference>
<dbReference type="GO" id="GO:0047372">
    <property type="term" value="F:monoacylglycerol lipase activity"/>
    <property type="evidence" value="ECO:0007669"/>
    <property type="project" value="TreeGrafter"/>
</dbReference>
<protein>
    <submittedName>
        <fullName evidence="2">Alpha/beta hydrolase</fullName>
    </submittedName>
</protein>
<feature type="domain" description="AB hydrolase-1" evidence="1">
    <location>
        <begin position="30"/>
        <end position="227"/>
    </location>
</feature>
<sequence length="279" mass="31190">MAAAGVRRCFVDGEYGQLHLRVAGRATAKPAIVCLHMVPKSGRSFANVMPLLARDRLVLAPDYPGYGESDHPPAAPEVSIEDYARAVWQVVDHWRPGAVDFVGYHTGSMVALAAARQRPGAVAKIINISAPIFTAAELEQYRRYFAPIALDTGGERFRVMWERIMHYRGPGMTLAMAADSMAENLRGGDHYEWGHRAAFNHAEAYVRHLRELQQPLLVMNINDDLYAHSRRVDTLLNNGERRDFPDWGNGFLDVRPEPVAATMLNFFDAAFSRRSKGND</sequence>
<dbReference type="GO" id="GO:0016020">
    <property type="term" value="C:membrane"/>
    <property type="evidence" value="ECO:0007669"/>
    <property type="project" value="TreeGrafter"/>
</dbReference>
<dbReference type="Gene3D" id="3.40.50.1820">
    <property type="entry name" value="alpha/beta hydrolase"/>
    <property type="match status" value="1"/>
</dbReference>
<dbReference type="OrthoDB" id="2086224at2"/>
<dbReference type="InterPro" id="IPR000073">
    <property type="entry name" value="AB_hydrolase_1"/>
</dbReference>
<evidence type="ECO:0000259" key="1">
    <source>
        <dbReference type="Pfam" id="PF00561"/>
    </source>
</evidence>
<organism evidence="2 3">
    <name type="scientific">Exilibacterium tricleocarpae</name>
    <dbReference type="NCBI Taxonomy" id="2591008"/>
    <lineage>
        <taxon>Bacteria</taxon>
        <taxon>Pseudomonadati</taxon>
        <taxon>Pseudomonadota</taxon>
        <taxon>Gammaproteobacteria</taxon>
        <taxon>Cellvibrionales</taxon>
        <taxon>Cellvibrionaceae</taxon>
        <taxon>Exilibacterium</taxon>
    </lineage>
</organism>